<dbReference type="PROSITE" id="PS50090">
    <property type="entry name" value="MYB_LIKE"/>
    <property type="match status" value="1"/>
</dbReference>
<keyword evidence="4" id="KW-0539">Nucleus</keyword>
<evidence type="ECO:0000256" key="1">
    <source>
        <dbReference type="ARBA" id="ARBA00023015"/>
    </source>
</evidence>
<dbReference type="EMBL" id="JACEFO010001748">
    <property type="protein sequence ID" value="KAF8711573.1"/>
    <property type="molecule type" value="Genomic_DNA"/>
</dbReference>
<dbReference type="InterPro" id="IPR009057">
    <property type="entry name" value="Homeodomain-like_sf"/>
</dbReference>
<gene>
    <name evidence="9" type="ORF">HU200_029022</name>
</gene>
<feature type="region of interest" description="Disordered" evidence="5">
    <location>
        <begin position="189"/>
        <end position="212"/>
    </location>
</feature>
<evidence type="ECO:0000256" key="2">
    <source>
        <dbReference type="ARBA" id="ARBA00023125"/>
    </source>
</evidence>
<dbReference type="InterPro" id="IPR017930">
    <property type="entry name" value="Myb_dom"/>
</dbReference>
<keyword evidence="1" id="KW-0805">Transcription regulation</keyword>
<dbReference type="InterPro" id="IPR017884">
    <property type="entry name" value="SANT_dom"/>
</dbReference>
<dbReference type="NCBIfam" id="TIGR01557">
    <property type="entry name" value="myb_SHAQKYF"/>
    <property type="match status" value="1"/>
</dbReference>
<keyword evidence="3" id="KW-0804">Transcription</keyword>
<sequence>MKLVKSLIAEHNTDNMNKEHTNIVEELQERFPWKEKRQVTNLYNSIMLETMQTSNENEVASRNYVSCNLTMSVGDSSRRNMDTLCGHHTEEIGDMRQSEGVLQRQPTPDKQESQPRFWTPDEHRRFLQGLREYGRGNWKNISKFCVRTRTPLQVSSHAQKYFLRLENSDRKQRYSVNDIGLDDAEPWALKNSSSRDEGPAFTAGTYNPNYHV</sequence>
<evidence type="ECO:0000313" key="9">
    <source>
        <dbReference type="EMBL" id="KAF8711573.1"/>
    </source>
</evidence>
<feature type="domain" description="SANT" evidence="7">
    <location>
        <begin position="118"/>
        <end position="166"/>
    </location>
</feature>
<dbReference type="InterPro" id="IPR001005">
    <property type="entry name" value="SANT/Myb"/>
</dbReference>
<evidence type="ECO:0000256" key="3">
    <source>
        <dbReference type="ARBA" id="ARBA00023163"/>
    </source>
</evidence>
<proteinExistence type="predicted"/>
<dbReference type="SUPFAM" id="SSF46689">
    <property type="entry name" value="Homeodomain-like"/>
    <property type="match status" value="1"/>
</dbReference>
<name>A0A835BRE0_9POAL</name>
<evidence type="ECO:0000259" key="6">
    <source>
        <dbReference type="PROSITE" id="PS50090"/>
    </source>
</evidence>
<feature type="region of interest" description="Disordered" evidence="5">
    <location>
        <begin position="95"/>
        <end position="116"/>
    </location>
</feature>
<keyword evidence="2" id="KW-0238">DNA-binding</keyword>
<keyword evidence="10" id="KW-1185">Reference proteome</keyword>
<dbReference type="InterPro" id="IPR056195">
    <property type="entry name" value="HTH_70"/>
</dbReference>
<dbReference type="Pfam" id="PF00249">
    <property type="entry name" value="Myb_DNA-binding"/>
    <property type="match status" value="1"/>
</dbReference>
<dbReference type="AlphaFoldDB" id="A0A835BRE0"/>
<evidence type="ECO:0000259" key="8">
    <source>
        <dbReference type="PROSITE" id="PS51294"/>
    </source>
</evidence>
<evidence type="ECO:0000256" key="4">
    <source>
        <dbReference type="ARBA" id="ARBA00023242"/>
    </source>
</evidence>
<dbReference type="Pfam" id="PF23671">
    <property type="entry name" value="HTH_70"/>
    <property type="match status" value="1"/>
</dbReference>
<evidence type="ECO:0000313" key="10">
    <source>
        <dbReference type="Proteomes" id="UP000636709"/>
    </source>
</evidence>
<dbReference type="SMART" id="SM00717">
    <property type="entry name" value="SANT"/>
    <property type="match status" value="1"/>
</dbReference>
<protein>
    <submittedName>
        <fullName evidence="9">Uncharacterized protein</fullName>
    </submittedName>
</protein>
<accession>A0A835BRE0</accession>
<dbReference type="Proteomes" id="UP000636709">
    <property type="component" value="Unassembled WGS sequence"/>
</dbReference>
<dbReference type="InterPro" id="IPR006447">
    <property type="entry name" value="Myb_dom_plants"/>
</dbReference>
<comment type="caution">
    <text evidence="9">The sequence shown here is derived from an EMBL/GenBank/DDBJ whole genome shotgun (WGS) entry which is preliminary data.</text>
</comment>
<dbReference type="OrthoDB" id="582313at2759"/>
<dbReference type="PROSITE" id="PS51294">
    <property type="entry name" value="HTH_MYB"/>
    <property type="match status" value="1"/>
</dbReference>
<dbReference type="PANTHER" id="PTHR44042:SF61">
    <property type="entry name" value="HTH MYB-TYPE DOMAIN-CONTAINING PROTEIN"/>
    <property type="match status" value="1"/>
</dbReference>
<organism evidence="9 10">
    <name type="scientific">Digitaria exilis</name>
    <dbReference type="NCBI Taxonomy" id="1010633"/>
    <lineage>
        <taxon>Eukaryota</taxon>
        <taxon>Viridiplantae</taxon>
        <taxon>Streptophyta</taxon>
        <taxon>Embryophyta</taxon>
        <taxon>Tracheophyta</taxon>
        <taxon>Spermatophyta</taxon>
        <taxon>Magnoliopsida</taxon>
        <taxon>Liliopsida</taxon>
        <taxon>Poales</taxon>
        <taxon>Poaceae</taxon>
        <taxon>PACMAD clade</taxon>
        <taxon>Panicoideae</taxon>
        <taxon>Panicodae</taxon>
        <taxon>Paniceae</taxon>
        <taxon>Anthephorinae</taxon>
        <taxon>Digitaria</taxon>
    </lineage>
</organism>
<feature type="domain" description="Myb-like" evidence="6">
    <location>
        <begin position="110"/>
        <end position="162"/>
    </location>
</feature>
<dbReference type="CDD" id="cd00167">
    <property type="entry name" value="SANT"/>
    <property type="match status" value="1"/>
</dbReference>
<reference evidence="9" key="1">
    <citation type="submission" date="2020-07" db="EMBL/GenBank/DDBJ databases">
        <title>Genome sequence and genetic diversity analysis of an under-domesticated orphan crop, white fonio (Digitaria exilis).</title>
        <authorList>
            <person name="Bennetzen J.L."/>
            <person name="Chen S."/>
            <person name="Ma X."/>
            <person name="Wang X."/>
            <person name="Yssel A.E.J."/>
            <person name="Chaluvadi S.R."/>
            <person name="Johnson M."/>
            <person name="Gangashetty P."/>
            <person name="Hamidou F."/>
            <person name="Sanogo M.D."/>
            <person name="Zwaenepoel A."/>
            <person name="Wallace J."/>
            <person name="Van De Peer Y."/>
            <person name="Van Deynze A."/>
        </authorList>
    </citation>
    <scope>NUCLEOTIDE SEQUENCE</scope>
    <source>
        <tissue evidence="9">Leaves</tissue>
    </source>
</reference>
<dbReference type="GO" id="GO:0003677">
    <property type="term" value="F:DNA binding"/>
    <property type="evidence" value="ECO:0007669"/>
    <property type="project" value="UniProtKB-KW"/>
</dbReference>
<feature type="domain" description="HTH myb-type" evidence="8">
    <location>
        <begin position="118"/>
        <end position="166"/>
    </location>
</feature>
<feature type="compositionally biased region" description="Basic and acidic residues" evidence="5">
    <location>
        <begin position="107"/>
        <end position="116"/>
    </location>
</feature>
<dbReference type="PROSITE" id="PS51293">
    <property type="entry name" value="SANT"/>
    <property type="match status" value="1"/>
</dbReference>
<evidence type="ECO:0000256" key="5">
    <source>
        <dbReference type="SAM" id="MobiDB-lite"/>
    </source>
</evidence>
<dbReference type="Gene3D" id="1.10.10.60">
    <property type="entry name" value="Homeodomain-like"/>
    <property type="match status" value="1"/>
</dbReference>
<dbReference type="PANTHER" id="PTHR44042">
    <property type="entry name" value="DUPLICATED HOMEODOMAIN-LIKE SUPERFAMILY PROTEIN-RELATED"/>
    <property type="match status" value="1"/>
</dbReference>
<evidence type="ECO:0000259" key="7">
    <source>
        <dbReference type="PROSITE" id="PS51293"/>
    </source>
</evidence>